<gene>
    <name evidence="3" type="ORF">NC998_11635</name>
</gene>
<dbReference type="EMBL" id="JAMPKM010000006">
    <property type="protein sequence ID" value="MEP0817744.1"/>
    <property type="molecule type" value="Genomic_DNA"/>
</dbReference>
<dbReference type="CDD" id="cd17910">
    <property type="entry name" value="CheC_ClassII"/>
    <property type="match status" value="1"/>
</dbReference>
<dbReference type="InterPro" id="IPR050992">
    <property type="entry name" value="CheZ_family_phosphatases"/>
</dbReference>
<keyword evidence="1" id="KW-0145">Chemotaxis</keyword>
<comment type="caution">
    <text evidence="3">The sequence shown here is derived from an EMBL/GenBank/DDBJ whole genome shotgun (WGS) entry which is preliminary data.</text>
</comment>
<keyword evidence="2" id="KW-0378">Hydrolase</keyword>
<dbReference type="InterPro" id="IPR028976">
    <property type="entry name" value="CheC-like_sf"/>
</dbReference>
<dbReference type="PANTHER" id="PTHR43693">
    <property type="entry name" value="PROTEIN PHOSPHATASE CHEZ"/>
    <property type="match status" value="1"/>
</dbReference>
<dbReference type="SUPFAM" id="SSF103039">
    <property type="entry name" value="CheC-like"/>
    <property type="match status" value="1"/>
</dbReference>
<dbReference type="Proteomes" id="UP001464891">
    <property type="component" value="Unassembled WGS sequence"/>
</dbReference>
<dbReference type="PANTHER" id="PTHR43693:SF1">
    <property type="entry name" value="PROTEIN PHOSPHATASE CHEZ"/>
    <property type="match status" value="1"/>
</dbReference>
<evidence type="ECO:0000256" key="1">
    <source>
        <dbReference type="ARBA" id="ARBA00022500"/>
    </source>
</evidence>
<name>A0ABV0J7Y5_9CYAN</name>
<protein>
    <submittedName>
        <fullName evidence="3">Chemotaxis protein CheC</fullName>
    </submittedName>
</protein>
<sequence length="204" mass="21863">MMPTVYELDALQELVNIGVGRAASILNEMVGSHVHLQIPYTKLISSAEVQQDLEQQLGIAPISAVRLGFNGSFAGVAQLVFPTDSASKLVAVLTREEFDLYDLDAVKIGTLSEVGNIVINGVMGSISNVLQQHLNYSLPIYLEDTVGNLLTSHDFEIASAAVLIAKARFTIEQLLIAGDIILIFKLGALDTLLTALNLGLEESA</sequence>
<evidence type="ECO:0000256" key="2">
    <source>
        <dbReference type="ARBA" id="ARBA00022801"/>
    </source>
</evidence>
<proteinExistence type="predicted"/>
<reference evidence="3 4" key="1">
    <citation type="submission" date="2022-04" db="EMBL/GenBank/DDBJ databases">
        <title>Positive selection, recombination, and allopatry shape intraspecific diversity of widespread and dominant cyanobacteria.</title>
        <authorList>
            <person name="Wei J."/>
            <person name="Shu W."/>
            <person name="Hu C."/>
        </authorList>
    </citation>
    <scope>NUCLEOTIDE SEQUENCE [LARGE SCALE GENOMIC DNA]</scope>
    <source>
        <strain evidence="3 4">GB2-A4</strain>
    </source>
</reference>
<accession>A0ABV0J7Y5</accession>
<keyword evidence="4" id="KW-1185">Reference proteome</keyword>
<dbReference type="Gene3D" id="3.40.1550.10">
    <property type="entry name" value="CheC-like"/>
    <property type="match status" value="1"/>
</dbReference>
<evidence type="ECO:0000313" key="4">
    <source>
        <dbReference type="Proteomes" id="UP001464891"/>
    </source>
</evidence>
<evidence type="ECO:0000313" key="3">
    <source>
        <dbReference type="EMBL" id="MEP0817744.1"/>
    </source>
</evidence>
<organism evidence="3 4">
    <name type="scientific">Trichocoleus desertorum GB2-A4</name>
    <dbReference type="NCBI Taxonomy" id="2933944"/>
    <lineage>
        <taxon>Bacteria</taxon>
        <taxon>Bacillati</taxon>
        <taxon>Cyanobacteriota</taxon>
        <taxon>Cyanophyceae</taxon>
        <taxon>Leptolyngbyales</taxon>
        <taxon>Trichocoleusaceae</taxon>
        <taxon>Trichocoleus</taxon>
    </lineage>
</organism>
<dbReference type="RefSeq" id="WP_190434423.1">
    <property type="nucleotide sequence ID" value="NZ_JAMPKM010000006.1"/>
</dbReference>